<proteinExistence type="predicted"/>
<organism evidence="1 2">
    <name type="scientific">Methanosarcina mazei Tuc01</name>
    <dbReference type="NCBI Taxonomy" id="1236903"/>
    <lineage>
        <taxon>Archaea</taxon>
        <taxon>Methanobacteriati</taxon>
        <taxon>Methanobacteriota</taxon>
        <taxon>Stenosarchaea group</taxon>
        <taxon>Methanomicrobia</taxon>
        <taxon>Methanosarcinales</taxon>
        <taxon>Methanosarcinaceae</taxon>
        <taxon>Methanosarcina</taxon>
    </lineage>
</organism>
<dbReference type="AlphaFoldDB" id="M1Q762"/>
<evidence type="ECO:0008006" key="3">
    <source>
        <dbReference type="Google" id="ProtNLM"/>
    </source>
</evidence>
<dbReference type="KEGG" id="mmaz:MmTuc01_2906"/>
<dbReference type="HOGENOM" id="CLU_626449_0_0_2"/>
<dbReference type="EMBL" id="CP004144">
    <property type="protein sequence ID" value="AGF98180.1"/>
    <property type="molecule type" value="Genomic_DNA"/>
</dbReference>
<sequence>MNVVYFAHSYRKEDNFLVKFFGELIQSQGLVLTIDPPSQKVNAARLERHLNCTDGMVAVLSWREDGVSDHIYFEISLCLRARKPLLVFIEDNIDTKKFPSRILQRRFSRGYLPREIKEHKHAIQSLKSYMGATPLPKYQPSQKKRACLLIGLSILHKSARETVIGIIKKRNYSVLQINETTDHIFQKQNVNEIISLANLAICFVDSKSYVSNYLLGAIRIAMVPTILLTTNSSYSYDLNIPKEYQPRLIKTEDLFLLKKIINTEINLYEDNIVDIEDKETLESYIKLLFKFSSASGKYDSGTYNIFARELNMRDNYVISGGQTGSVGPNASVHDISFSQIWNETKDYVDLNRLAEELEILRLKLKEEAKTPDNDISIGNVAGAESYARNGDGLKAYEYLQNAGKWALDIACKISIPVLQGKIYPIFGRSTLDFENFY</sequence>
<dbReference type="BioCyc" id="MMAZ1236903:G139K-2765-MONOMER"/>
<evidence type="ECO:0000313" key="2">
    <source>
        <dbReference type="Proteomes" id="UP000011718"/>
    </source>
</evidence>
<protein>
    <recommendedName>
        <fullName evidence="3">TIR domain-containing protein</fullName>
    </recommendedName>
</protein>
<name>M1Q762_METMZ</name>
<gene>
    <name evidence="1" type="ORF">MmTuc01_2906</name>
</gene>
<reference evidence="1 2" key="1">
    <citation type="journal article" date="2013" name="Genome Announc.">
        <title>Complete Genome of a Methanosarcina mazei Strain Isolated from Sediment Samples from an Amazonian Flooded Area.</title>
        <authorList>
            <person name="Assis das Gracas D."/>
            <person name="Thiago Juca Ramos R."/>
            <person name="Vieira Araujo A.C."/>
            <person name="Zahlouth R."/>
            <person name="Ribeiro Carneiro A."/>
            <person name="Souza Lopes T."/>
            <person name="Azevedo Barauna R."/>
            <person name="Azevedo V."/>
            <person name="Cruz Schneider M.P."/>
            <person name="Pellizari V.H."/>
            <person name="Silva A."/>
        </authorList>
    </citation>
    <scope>NUCLEOTIDE SEQUENCE [LARGE SCALE GENOMIC DNA]</scope>
    <source>
        <strain evidence="1 2">Tuc01</strain>
    </source>
</reference>
<evidence type="ECO:0000313" key="1">
    <source>
        <dbReference type="EMBL" id="AGF98180.1"/>
    </source>
</evidence>
<accession>M1Q762</accession>
<dbReference type="Proteomes" id="UP000011718">
    <property type="component" value="Chromosome"/>
</dbReference>